<accession>A0A022Y076</accession>
<feature type="transmembrane region" description="Helical" evidence="1">
    <location>
        <begin position="81"/>
        <end position="102"/>
    </location>
</feature>
<gene>
    <name evidence="2" type="ORF">H105_02288</name>
</gene>
<feature type="transmembrane region" description="Helical" evidence="1">
    <location>
        <begin position="109"/>
        <end position="125"/>
    </location>
</feature>
<feature type="transmembrane region" description="Helical" evidence="1">
    <location>
        <begin position="131"/>
        <end position="152"/>
    </location>
</feature>
<keyword evidence="1" id="KW-0812">Transmembrane</keyword>
<proteinExistence type="predicted"/>
<keyword evidence="3" id="KW-1185">Reference proteome</keyword>
<dbReference type="Proteomes" id="UP000023623">
    <property type="component" value="Unassembled WGS sequence"/>
</dbReference>
<sequence length="164" mass="19463">MFFLPLVLLRCVLSCVALSFFLFFFFFFNPSSPSPPFFDLLWFGHIMYRPCSPFRFDSFSLLSLYSHFHVPQSQSQSLAQLIYYVMSSYPFLSTFSFFFIFISRFPHPILLLMSLIITWSLLLTQTGAYGIFFYFPFFFSILNSLFFLFLSFSNPRMRSMELTC</sequence>
<dbReference type="AlphaFoldDB" id="A0A022Y076"/>
<keyword evidence="1" id="KW-1133">Transmembrane helix</keyword>
<name>A0A022Y076_TRISD</name>
<organism evidence="2 3">
    <name type="scientific">Trichophyton soudanense CBS 452.61</name>
    <dbReference type="NCBI Taxonomy" id="1215331"/>
    <lineage>
        <taxon>Eukaryota</taxon>
        <taxon>Fungi</taxon>
        <taxon>Dikarya</taxon>
        <taxon>Ascomycota</taxon>
        <taxon>Pezizomycotina</taxon>
        <taxon>Eurotiomycetes</taxon>
        <taxon>Eurotiomycetidae</taxon>
        <taxon>Onygenales</taxon>
        <taxon>Arthrodermataceae</taxon>
        <taxon>Trichophyton</taxon>
    </lineage>
</organism>
<reference evidence="2 3" key="1">
    <citation type="submission" date="2014-02" db="EMBL/GenBank/DDBJ databases">
        <title>The Genome Sequence of Trichophyton rubrum (morphotype soudanense) CBS 452.61.</title>
        <authorList>
            <consortium name="The Broad Institute Genomics Platform"/>
            <person name="Cuomo C.A."/>
            <person name="White T.C."/>
            <person name="Graser Y."/>
            <person name="Martinez-Rossi N."/>
            <person name="Heitman J."/>
            <person name="Young S.K."/>
            <person name="Zeng Q."/>
            <person name="Gargeya S."/>
            <person name="Abouelleil A."/>
            <person name="Alvarado L."/>
            <person name="Chapman S.B."/>
            <person name="Gainer-Dewar J."/>
            <person name="Goldberg J."/>
            <person name="Griggs A."/>
            <person name="Gujja S."/>
            <person name="Hansen M."/>
            <person name="Howarth C."/>
            <person name="Imamovic A."/>
            <person name="Larimer J."/>
            <person name="Martinez D."/>
            <person name="Murphy C."/>
            <person name="Pearson M.D."/>
            <person name="Persinoti G."/>
            <person name="Poon T."/>
            <person name="Priest M."/>
            <person name="Roberts A.D."/>
            <person name="Saif S."/>
            <person name="Shea T.D."/>
            <person name="Sykes S.N."/>
            <person name="Wortman J."/>
            <person name="Nusbaum C."/>
            <person name="Birren B."/>
        </authorList>
    </citation>
    <scope>NUCLEOTIDE SEQUENCE [LARGE SCALE GENOMIC DNA]</scope>
    <source>
        <strain evidence="2 3">CBS 452.61</strain>
    </source>
</reference>
<dbReference type="EMBL" id="KK208778">
    <property type="protein sequence ID" value="EZF76335.1"/>
    <property type="molecule type" value="Genomic_DNA"/>
</dbReference>
<evidence type="ECO:0000313" key="3">
    <source>
        <dbReference type="Proteomes" id="UP000023623"/>
    </source>
</evidence>
<evidence type="ECO:0000313" key="2">
    <source>
        <dbReference type="EMBL" id="EZF76335.1"/>
    </source>
</evidence>
<protein>
    <submittedName>
        <fullName evidence="2">Uncharacterized protein</fullName>
    </submittedName>
</protein>
<evidence type="ECO:0000256" key="1">
    <source>
        <dbReference type="SAM" id="Phobius"/>
    </source>
</evidence>
<feature type="transmembrane region" description="Helical" evidence="1">
    <location>
        <begin position="7"/>
        <end position="28"/>
    </location>
</feature>
<keyword evidence="1" id="KW-0472">Membrane</keyword>
<dbReference type="HOGENOM" id="CLU_1620254_0_0_1"/>